<dbReference type="InterPro" id="IPR036285">
    <property type="entry name" value="PRP4-like_sf"/>
</dbReference>
<feature type="compositionally biased region" description="Basic and acidic residues" evidence="8">
    <location>
        <begin position="28"/>
        <end position="73"/>
    </location>
</feature>
<dbReference type="InterPro" id="IPR036298">
    <property type="entry name" value="Chalcone_isomerase_sf"/>
</dbReference>
<evidence type="ECO:0000256" key="6">
    <source>
        <dbReference type="ARBA" id="ARBA00023187"/>
    </source>
</evidence>
<comment type="subcellular location">
    <subcellularLocation>
        <location evidence="1">Nucleus</location>
    </subcellularLocation>
</comment>
<dbReference type="GO" id="GO:0016872">
    <property type="term" value="F:intramolecular lyase activity"/>
    <property type="evidence" value="ECO:0007669"/>
    <property type="project" value="InterPro"/>
</dbReference>
<accession>A0A9P8D2T6</accession>
<dbReference type="Gene3D" id="1.10.890.20">
    <property type="match status" value="1"/>
</dbReference>
<dbReference type="GO" id="GO:0005682">
    <property type="term" value="C:U5 snRNP"/>
    <property type="evidence" value="ECO:0007669"/>
    <property type="project" value="TreeGrafter"/>
</dbReference>
<feature type="domain" description="Pre-mRNA processing factor 4 (PRP4)-like" evidence="9">
    <location>
        <begin position="110"/>
        <end position="159"/>
    </location>
</feature>
<evidence type="ECO:0000256" key="4">
    <source>
        <dbReference type="ARBA" id="ARBA00022664"/>
    </source>
</evidence>
<dbReference type="InterPro" id="IPR016087">
    <property type="entry name" value="Chalcone_isomerase"/>
</dbReference>
<dbReference type="EMBL" id="JAIFTL010000004">
    <property type="protein sequence ID" value="KAG9327479.1"/>
    <property type="molecule type" value="Genomic_DNA"/>
</dbReference>
<dbReference type="InterPro" id="IPR014906">
    <property type="entry name" value="PRP4-like"/>
</dbReference>
<reference evidence="10" key="1">
    <citation type="submission" date="2021-07" db="EMBL/GenBank/DDBJ databases">
        <title>Draft genome of Mortierella alpina, strain LL118, isolated from an aspen leaf litter sample.</title>
        <authorList>
            <person name="Yang S."/>
            <person name="Vinatzer B.A."/>
        </authorList>
    </citation>
    <scope>NUCLEOTIDE SEQUENCE</scope>
    <source>
        <strain evidence="10">LL118</strain>
    </source>
</reference>
<dbReference type="PANTHER" id="PTHR13007:SF19">
    <property type="entry name" value="PRE-MRNA-SPLICING FACTOR 18"/>
    <property type="match status" value="1"/>
</dbReference>
<feature type="compositionally biased region" description="Basic and acidic residues" evidence="8">
    <location>
        <begin position="181"/>
        <end position="193"/>
    </location>
</feature>
<dbReference type="Proteomes" id="UP000717515">
    <property type="component" value="Unassembled WGS sequence"/>
</dbReference>
<name>A0A9P8D2T6_MORAP</name>
<keyword evidence="6" id="KW-0508">mRNA splicing</keyword>
<dbReference type="Gene3D" id="1.20.940.10">
    <property type="entry name" value="Functional domain of the splicing factor Prp18"/>
    <property type="match status" value="1"/>
</dbReference>
<evidence type="ECO:0000256" key="5">
    <source>
        <dbReference type="ARBA" id="ARBA00022728"/>
    </source>
</evidence>
<dbReference type="SUPFAM" id="SSF54626">
    <property type="entry name" value="Chalcone isomerase"/>
    <property type="match status" value="1"/>
</dbReference>
<dbReference type="Gene3D" id="3.50.70.10">
    <property type="match status" value="1"/>
</dbReference>
<organism evidence="10 11">
    <name type="scientific">Mortierella alpina</name>
    <name type="common">Oleaginous fungus</name>
    <name type="synonym">Mortierella renispora</name>
    <dbReference type="NCBI Taxonomy" id="64518"/>
    <lineage>
        <taxon>Eukaryota</taxon>
        <taxon>Fungi</taxon>
        <taxon>Fungi incertae sedis</taxon>
        <taxon>Mucoromycota</taxon>
        <taxon>Mortierellomycotina</taxon>
        <taxon>Mortierellomycetes</taxon>
        <taxon>Mortierellales</taxon>
        <taxon>Mortierellaceae</taxon>
        <taxon>Mortierella</taxon>
    </lineage>
</organism>
<evidence type="ECO:0000256" key="7">
    <source>
        <dbReference type="ARBA" id="ARBA00023242"/>
    </source>
</evidence>
<protein>
    <recommendedName>
        <fullName evidence="3">Pre-mRNA-splicing factor 18</fullName>
    </recommendedName>
</protein>
<dbReference type="Pfam" id="PF08799">
    <property type="entry name" value="PRP4"/>
    <property type="match status" value="1"/>
</dbReference>
<evidence type="ECO:0000256" key="8">
    <source>
        <dbReference type="SAM" id="MobiDB-lite"/>
    </source>
</evidence>
<dbReference type="SUPFAM" id="SSF47938">
    <property type="entry name" value="Functional domain of the splicing factor Prp18"/>
    <property type="match status" value="1"/>
</dbReference>
<gene>
    <name evidence="10" type="ORF">KVV02_000428</name>
</gene>
<dbReference type="InterPro" id="IPR016088">
    <property type="entry name" value="Chalcone_isomerase_3-sand"/>
</dbReference>
<evidence type="ECO:0000259" key="9">
    <source>
        <dbReference type="SMART" id="SM00500"/>
    </source>
</evidence>
<feature type="region of interest" description="Disordered" evidence="8">
    <location>
        <begin position="173"/>
        <end position="193"/>
    </location>
</feature>
<dbReference type="GO" id="GO:0000350">
    <property type="term" value="P:generation of catalytic spliceosome for second transesterification step"/>
    <property type="evidence" value="ECO:0007669"/>
    <property type="project" value="TreeGrafter"/>
</dbReference>
<keyword evidence="7" id="KW-0539">Nucleus</keyword>
<comment type="caution">
    <text evidence="10">The sequence shown here is derived from an EMBL/GenBank/DDBJ whole genome shotgun (WGS) entry which is preliminary data.</text>
</comment>
<evidence type="ECO:0000256" key="2">
    <source>
        <dbReference type="ARBA" id="ARBA00008137"/>
    </source>
</evidence>
<dbReference type="GO" id="GO:0046540">
    <property type="term" value="C:U4/U6 x U5 tri-snRNP complex"/>
    <property type="evidence" value="ECO:0007669"/>
    <property type="project" value="TreeGrafter"/>
</dbReference>
<feature type="region of interest" description="Disordered" evidence="8">
    <location>
        <begin position="15"/>
        <end position="109"/>
    </location>
</feature>
<evidence type="ECO:0000256" key="3">
    <source>
        <dbReference type="ARBA" id="ARBA00018242"/>
    </source>
</evidence>
<dbReference type="PANTHER" id="PTHR13007">
    <property type="entry name" value="PRE-MRNA SPLICING FACTOR-RELATED"/>
    <property type="match status" value="1"/>
</dbReference>
<dbReference type="InterPro" id="IPR016089">
    <property type="entry name" value="Chalcone_isomerase_bundle_sf"/>
</dbReference>
<dbReference type="SMART" id="SM00500">
    <property type="entry name" value="SFM"/>
    <property type="match status" value="1"/>
</dbReference>
<proteinExistence type="inferred from homology"/>
<dbReference type="InterPro" id="IPR004098">
    <property type="entry name" value="Prp18"/>
</dbReference>
<evidence type="ECO:0000313" key="10">
    <source>
        <dbReference type="EMBL" id="KAG9327479.1"/>
    </source>
</evidence>
<evidence type="ECO:0000256" key="1">
    <source>
        <dbReference type="ARBA" id="ARBA00004123"/>
    </source>
</evidence>
<dbReference type="Gene3D" id="4.10.280.110">
    <property type="entry name" value="Pre-mRNA processing factor 4 domain"/>
    <property type="match status" value="1"/>
</dbReference>
<keyword evidence="5" id="KW-0747">Spliceosome</keyword>
<feature type="compositionally biased region" description="Polar residues" evidence="8">
    <location>
        <begin position="97"/>
        <end position="107"/>
    </location>
</feature>
<dbReference type="Pfam" id="PF02840">
    <property type="entry name" value="Prp18"/>
    <property type="match status" value="1"/>
</dbReference>
<dbReference type="Pfam" id="PF16035">
    <property type="entry name" value="Chalcone_2"/>
    <property type="match status" value="1"/>
</dbReference>
<dbReference type="SUPFAM" id="SSF158230">
    <property type="entry name" value="PRP4-like"/>
    <property type="match status" value="1"/>
</dbReference>
<evidence type="ECO:0000313" key="11">
    <source>
        <dbReference type="Proteomes" id="UP000717515"/>
    </source>
</evidence>
<sequence length="696" mass="78328">MDLIEATLAKKRSALESAAGGAKKKYIRRGDLEKQREQEYLAEQERERKEKEERERKLAEEKEVKRKEERAAKAAESSSTSTSSPSTPAALPEGTEASPSDESTAATFNIAPEEVVRRLRARGHPIRLFAETDQQRKIRLRALELVEDRSEGQRNDFMRAMENAETGLHLEALGQQGGSGTKEKKSKSDPTKDVDTNAISIELLQKDQDKLYVLIYTYFKRLLREWEQDLDQRPDELKRSTPGKLATATQAQSAEYLKPFFKSLRQKALEPDVLMRITEIAELMIKREHMAASDAYLKLSIGNAPWPIGVTMVGIHERSGREKIFSAQVAHVLNDETSRKWIQSIKRIMTFAEKKYPRLYNPFPLYAFHSSSVPAHHNSSSITLRTAIRPQYNSSFTSSQMSSAARITSMRALVAPHSTRQATRVATMRTPVRYYSLARTAAVAIPRSQYRWQSWMMASVATAGVLSWQLGHSLAEAESPAKPNTVIDPDSKTTFPLTIPSEDGSPARLLGLGVRKITFLKVQVYVVGLYAKASDQDDHNSRFRALPEVQKFQRNDKASSDTAFRAIVQTPIELILRIAPVKNTNGPHLRDGFTRSLTQAAKDQKLSEPDNEEAMDGIMEFKNMFPKGKINVGQALLFRKSPDGTMTVQLDDEVVGSVRNKWVIENFFLGYLQGEKPMSEKARDSIAEGIQNLLLQ</sequence>
<dbReference type="InterPro" id="IPR039979">
    <property type="entry name" value="PRPF18"/>
</dbReference>
<comment type="similarity">
    <text evidence="2">Belongs to the PRP18 family.</text>
</comment>
<keyword evidence="4" id="KW-0507">mRNA processing</keyword>
<feature type="compositionally biased region" description="Low complexity" evidence="8">
    <location>
        <begin position="74"/>
        <end position="88"/>
    </location>
</feature>
<dbReference type="AlphaFoldDB" id="A0A9P8D2T6"/>
<dbReference type="GO" id="GO:0071021">
    <property type="term" value="C:U2-type post-spliceosomal complex"/>
    <property type="evidence" value="ECO:0007669"/>
    <property type="project" value="TreeGrafter"/>
</dbReference>